<name>A0A3M7QDT5_BRAPC</name>
<evidence type="ECO:0000313" key="3">
    <source>
        <dbReference type="Proteomes" id="UP000276133"/>
    </source>
</evidence>
<evidence type="ECO:0000256" key="1">
    <source>
        <dbReference type="SAM" id="SignalP"/>
    </source>
</evidence>
<dbReference type="EMBL" id="REGN01006468">
    <property type="protein sequence ID" value="RNA09443.1"/>
    <property type="molecule type" value="Genomic_DNA"/>
</dbReference>
<sequence length="105" mass="12465">MFWTFLTITILNCLVKNSNQLYLNNCLLFKHQAYNLYCPYFDNSSDYQIQLPNDCFDFDFIVFNHKNIPVLQEDTFVNLSVYYIDLSSNQIESPGRSTVLVWWNA</sequence>
<dbReference type="Proteomes" id="UP000276133">
    <property type="component" value="Unassembled WGS sequence"/>
</dbReference>
<evidence type="ECO:0000313" key="2">
    <source>
        <dbReference type="EMBL" id="RNA09443.1"/>
    </source>
</evidence>
<keyword evidence="1" id="KW-0732">Signal</keyword>
<gene>
    <name evidence="2" type="ORF">BpHYR1_037954</name>
</gene>
<organism evidence="2 3">
    <name type="scientific">Brachionus plicatilis</name>
    <name type="common">Marine rotifer</name>
    <name type="synonym">Brachionus muelleri</name>
    <dbReference type="NCBI Taxonomy" id="10195"/>
    <lineage>
        <taxon>Eukaryota</taxon>
        <taxon>Metazoa</taxon>
        <taxon>Spiralia</taxon>
        <taxon>Gnathifera</taxon>
        <taxon>Rotifera</taxon>
        <taxon>Eurotatoria</taxon>
        <taxon>Monogononta</taxon>
        <taxon>Pseudotrocha</taxon>
        <taxon>Ploima</taxon>
        <taxon>Brachionidae</taxon>
        <taxon>Brachionus</taxon>
    </lineage>
</organism>
<keyword evidence="3" id="KW-1185">Reference proteome</keyword>
<comment type="caution">
    <text evidence="2">The sequence shown here is derived from an EMBL/GenBank/DDBJ whole genome shotgun (WGS) entry which is preliminary data.</text>
</comment>
<accession>A0A3M7QDT5</accession>
<feature type="chain" id="PRO_5018091299" evidence="1">
    <location>
        <begin position="21"/>
        <end position="105"/>
    </location>
</feature>
<reference evidence="2 3" key="1">
    <citation type="journal article" date="2018" name="Sci. Rep.">
        <title>Genomic signatures of local adaptation to the degree of environmental predictability in rotifers.</title>
        <authorList>
            <person name="Franch-Gras L."/>
            <person name="Hahn C."/>
            <person name="Garcia-Roger E.M."/>
            <person name="Carmona M.J."/>
            <person name="Serra M."/>
            <person name="Gomez A."/>
        </authorList>
    </citation>
    <scope>NUCLEOTIDE SEQUENCE [LARGE SCALE GENOMIC DNA]</scope>
    <source>
        <strain evidence="2">HYR1</strain>
    </source>
</reference>
<feature type="signal peptide" evidence="1">
    <location>
        <begin position="1"/>
        <end position="20"/>
    </location>
</feature>
<dbReference type="AlphaFoldDB" id="A0A3M7QDT5"/>
<protein>
    <submittedName>
        <fullName evidence="2">Uncharacterized protein</fullName>
    </submittedName>
</protein>
<proteinExistence type="predicted"/>